<comment type="caution">
    <text evidence="12">The sequence shown here is derived from an EMBL/GenBank/DDBJ whole genome shotgun (WGS) entry which is preliminary data.</text>
</comment>
<sequence>SFGAAVLVKHKENQKIYILKEVNISHLGKKEKDECINEVDNLQNLQHPNIVSNRESFVENEQIYIIMNYTDGEDLFQRIQKQKGQFIPEDEILNYFVQICLAIKHIHDRKILHRDIKLQNIFLTSKNIVKLGNFGISHIQNSTIEMSKTSIGNPYYLSPEICKENKYSFKSDIWALGCVLYDLVALKRAFEAKILKGEYAPITGGEYSSALINLISRMLRLNPKQRPTIDEILHSPIIQNKINSFLSDFNELQMKELKQKEKLQPEKEQQMKEKSKEEMKKKKEKRKNQEKKKLLIEKSLSRKNKKS</sequence>
<protein>
    <recommendedName>
        <fullName evidence="2">non-specific serine/threonine protein kinase</fullName>
        <ecNumber evidence="2">2.7.11.1</ecNumber>
    </recommendedName>
</protein>
<evidence type="ECO:0000256" key="9">
    <source>
        <dbReference type="ARBA" id="ARBA00048679"/>
    </source>
</evidence>
<dbReference type="AlphaFoldDB" id="A0A5J4VM60"/>
<dbReference type="InterPro" id="IPR011009">
    <property type="entry name" value="Kinase-like_dom_sf"/>
</dbReference>
<dbReference type="InterPro" id="IPR051131">
    <property type="entry name" value="NEK_Ser/Thr_kinase_NIMA"/>
</dbReference>
<reference evidence="12 13" key="1">
    <citation type="submission" date="2019-03" db="EMBL/GenBank/DDBJ databases">
        <title>Single cell metagenomics reveals metabolic interactions within the superorganism composed of flagellate Streblomastix strix and complex community of Bacteroidetes bacteria on its surface.</title>
        <authorList>
            <person name="Treitli S.C."/>
            <person name="Kolisko M."/>
            <person name="Husnik F."/>
            <person name="Keeling P."/>
            <person name="Hampl V."/>
        </authorList>
    </citation>
    <scope>NUCLEOTIDE SEQUENCE [LARGE SCALE GENOMIC DNA]</scope>
    <source>
        <strain evidence="12">ST1C</strain>
    </source>
</reference>
<dbReference type="InterPro" id="IPR008271">
    <property type="entry name" value="Ser/Thr_kinase_AS"/>
</dbReference>
<evidence type="ECO:0000313" key="12">
    <source>
        <dbReference type="EMBL" id="KAA6383661.1"/>
    </source>
</evidence>
<dbReference type="PANTHER" id="PTHR44899">
    <property type="entry name" value="CAMK FAMILY PROTEIN KINASE"/>
    <property type="match status" value="1"/>
</dbReference>
<feature type="compositionally biased region" description="Basic and acidic residues" evidence="10">
    <location>
        <begin position="258"/>
        <end position="281"/>
    </location>
</feature>
<dbReference type="Gene3D" id="3.30.200.20">
    <property type="entry name" value="Phosphorylase Kinase, domain 1"/>
    <property type="match status" value="1"/>
</dbReference>
<feature type="non-terminal residue" evidence="12">
    <location>
        <position position="1"/>
    </location>
</feature>
<dbReference type="SMART" id="SM00220">
    <property type="entry name" value="S_TKc"/>
    <property type="match status" value="1"/>
</dbReference>
<keyword evidence="7" id="KW-0067">ATP-binding</keyword>
<evidence type="ECO:0000256" key="6">
    <source>
        <dbReference type="ARBA" id="ARBA00022777"/>
    </source>
</evidence>
<proteinExistence type="inferred from homology"/>
<evidence type="ECO:0000256" key="2">
    <source>
        <dbReference type="ARBA" id="ARBA00012513"/>
    </source>
</evidence>
<dbReference type="InterPro" id="IPR000719">
    <property type="entry name" value="Prot_kinase_dom"/>
</dbReference>
<evidence type="ECO:0000256" key="5">
    <source>
        <dbReference type="ARBA" id="ARBA00022741"/>
    </source>
</evidence>
<keyword evidence="4" id="KW-0808">Transferase</keyword>
<evidence type="ECO:0000256" key="8">
    <source>
        <dbReference type="ARBA" id="ARBA00047899"/>
    </source>
</evidence>
<organism evidence="12 13">
    <name type="scientific">Streblomastix strix</name>
    <dbReference type="NCBI Taxonomy" id="222440"/>
    <lineage>
        <taxon>Eukaryota</taxon>
        <taxon>Metamonada</taxon>
        <taxon>Preaxostyla</taxon>
        <taxon>Oxymonadida</taxon>
        <taxon>Streblomastigidae</taxon>
        <taxon>Streblomastix</taxon>
    </lineage>
</organism>
<dbReference type="Pfam" id="PF00069">
    <property type="entry name" value="Pkinase"/>
    <property type="match status" value="1"/>
</dbReference>
<dbReference type="PROSITE" id="PS00108">
    <property type="entry name" value="PROTEIN_KINASE_ST"/>
    <property type="match status" value="1"/>
</dbReference>
<dbReference type="Proteomes" id="UP000324800">
    <property type="component" value="Unassembled WGS sequence"/>
</dbReference>
<keyword evidence="6 12" id="KW-0418">Kinase</keyword>
<dbReference type="FunFam" id="3.30.200.20:FF:000097">
    <property type="entry name" value="Probable serine/threonine-protein kinase nek1"/>
    <property type="match status" value="1"/>
</dbReference>
<feature type="compositionally biased region" description="Basic and acidic residues" evidence="10">
    <location>
        <begin position="291"/>
        <end position="300"/>
    </location>
</feature>
<comment type="similarity">
    <text evidence="1">Belongs to the protein kinase superfamily. NEK Ser/Thr protein kinase family. NIMA subfamily.</text>
</comment>
<evidence type="ECO:0000256" key="10">
    <source>
        <dbReference type="SAM" id="MobiDB-lite"/>
    </source>
</evidence>
<dbReference type="EMBL" id="SNRW01006134">
    <property type="protein sequence ID" value="KAA6383661.1"/>
    <property type="molecule type" value="Genomic_DNA"/>
</dbReference>
<evidence type="ECO:0000259" key="11">
    <source>
        <dbReference type="PROSITE" id="PS50011"/>
    </source>
</evidence>
<dbReference type="EC" id="2.7.11.1" evidence="2"/>
<comment type="catalytic activity">
    <reaction evidence="9">
        <text>L-seryl-[protein] + ATP = O-phospho-L-seryl-[protein] + ADP + H(+)</text>
        <dbReference type="Rhea" id="RHEA:17989"/>
        <dbReference type="Rhea" id="RHEA-COMP:9863"/>
        <dbReference type="Rhea" id="RHEA-COMP:11604"/>
        <dbReference type="ChEBI" id="CHEBI:15378"/>
        <dbReference type="ChEBI" id="CHEBI:29999"/>
        <dbReference type="ChEBI" id="CHEBI:30616"/>
        <dbReference type="ChEBI" id="CHEBI:83421"/>
        <dbReference type="ChEBI" id="CHEBI:456216"/>
        <dbReference type="EC" id="2.7.11.1"/>
    </reaction>
</comment>
<gene>
    <name evidence="12" type="ORF">EZS28_020812</name>
</gene>
<evidence type="ECO:0000256" key="7">
    <source>
        <dbReference type="ARBA" id="ARBA00022840"/>
    </source>
</evidence>
<dbReference type="CDD" id="cd08215">
    <property type="entry name" value="STKc_Nek"/>
    <property type="match status" value="1"/>
</dbReference>
<name>A0A5J4VM60_9EUKA</name>
<dbReference type="GO" id="GO:0004674">
    <property type="term" value="F:protein serine/threonine kinase activity"/>
    <property type="evidence" value="ECO:0007669"/>
    <property type="project" value="UniProtKB-KW"/>
</dbReference>
<feature type="domain" description="Protein kinase" evidence="11">
    <location>
        <begin position="1"/>
        <end position="238"/>
    </location>
</feature>
<dbReference type="OrthoDB" id="248923at2759"/>
<dbReference type="SUPFAM" id="SSF56112">
    <property type="entry name" value="Protein kinase-like (PK-like)"/>
    <property type="match status" value="1"/>
</dbReference>
<evidence type="ECO:0000256" key="3">
    <source>
        <dbReference type="ARBA" id="ARBA00022527"/>
    </source>
</evidence>
<dbReference type="GO" id="GO:0005524">
    <property type="term" value="F:ATP binding"/>
    <property type="evidence" value="ECO:0007669"/>
    <property type="project" value="UniProtKB-KW"/>
</dbReference>
<dbReference type="PROSITE" id="PS50011">
    <property type="entry name" value="PROTEIN_KINASE_DOM"/>
    <property type="match status" value="1"/>
</dbReference>
<evidence type="ECO:0000256" key="1">
    <source>
        <dbReference type="ARBA" id="ARBA00010886"/>
    </source>
</evidence>
<accession>A0A5J4VM60</accession>
<keyword evidence="5" id="KW-0547">Nucleotide-binding</keyword>
<evidence type="ECO:0000256" key="4">
    <source>
        <dbReference type="ARBA" id="ARBA00022679"/>
    </source>
</evidence>
<dbReference type="Gene3D" id="1.10.510.10">
    <property type="entry name" value="Transferase(Phosphotransferase) domain 1"/>
    <property type="match status" value="1"/>
</dbReference>
<comment type="catalytic activity">
    <reaction evidence="8">
        <text>L-threonyl-[protein] + ATP = O-phospho-L-threonyl-[protein] + ADP + H(+)</text>
        <dbReference type="Rhea" id="RHEA:46608"/>
        <dbReference type="Rhea" id="RHEA-COMP:11060"/>
        <dbReference type="Rhea" id="RHEA-COMP:11605"/>
        <dbReference type="ChEBI" id="CHEBI:15378"/>
        <dbReference type="ChEBI" id="CHEBI:30013"/>
        <dbReference type="ChEBI" id="CHEBI:30616"/>
        <dbReference type="ChEBI" id="CHEBI:61977"/>
        <dbReference type="ChEBI" id="CHEBI:456216"/>
        <dbReference type="EC" id="2.7.11.1"/>
    </reaction>
</comment>
<keyword evidence="3" id="KW-0723">Serine/threonine-protein kinase</keyword>
<feature type="region of interest" description="Disordered" evidence="10">
    <location>
        <begin position="258"/>
        <end position="307"/>
    </location>
</feature>
<dbReference type="PANTHER" id="PTHR44899:SF3">
    <property type="entry name" value="SERINE_THREONINE-PROTEIN KINASE NEK1"/>
    <property type="match status" value="1"/>
</dbReference>
<evidence type="ECO:0000313" key="13">
    <source>
        <dbReference type="Proteomes" id="UP000324800"/>
    </source>
</evidence>